<dbReference type="Pfam" id="PF21806">
    <property type="entry name" value="DUF6879"/>
    <property type="match status" value="1"/>
</dbReference>
<protein>
    <recommendedName>
        <fullName evidence="1">DUF6879 domain-containing protein</fullName>
    </recommendedName>
</protein>
<evidence type="ECO:0000313" key="3">
    <source>
        <dbReference type="Proteomes" id="UP000237846"/>
    </source>
</evidence>
<name>A0A2T0QA97_9ACTN</name>
<organism evidence="2 3">
    <name type="scientific">Allonocardiopsis opalescens</name>
    <dbReference type="NCBI Taxonomy" id="1144618"/>
    <lineage>
        <taxon>Bacteria</taxon>
        <taxon>Bacillati</taxon>
        <taxon>Actinomycetota</taxon>
        <taxon>Actinomycetes</taxon>
        <taxon>Streptosporangiales</taxon>
        <taxon>Allonocardiopsis</taxon>
    </lineage>
</organism>
<comment type="caution">
    <text evidence="2">The sequence shown here is derived from an EMBL/GenBank/DDBJ whole genome shotgun (WGS) entry which is preliminary data.</text>
</comment>
<dbReference type="AlphaFoldDB" id="A0A2T0QA97"/>
<dbReference type="InterPro" id="IPR049244">
    <property type="entry name" value="DUF6879"/>
</dbReference>
<proteinExistence type="predicted"/>
<feature type="domain" description="DUF6879" evidence="1">
    <location>
        <begin position="10"/>
        <end position="171"/>
    </location>
</feature>
<evidence type="ECO:0000313" key="2">
    <source>
        <dbReference type="EMBL" id="PRY00836.1"/>
    </source>
</evidence>
<sequence length="174" mass="19856">MLDRITGPQITEFFKAGFEHTAWRLETRRAYGVASETEEFQAWLRGEPAEPDPQRPWLATMRALRSAGKRVERVRIIDDPPTDYQRWLLSDVADSIDAGEDIRYLARADAGLLPHAPHSDFWLFDSKTIGIFAFDGDRSLGMRLTDDPDQVLKGCQIRDAAWHFARPATVFIPL</sequence>
<dbReference type="Proteomes" id="UP000237846">
    <property type="component" value="Unassembled WGS sequence"/>
</dbReference>
<gene>
    <name evidence="2" type="ORF">CLV72_102468</name>
</gene>
<evidence type="ECO:0000259" key="1">
    <source>
        <dbReference type="Pfam" id="PF21806"/>
    </source>
</evidence>
<accession>A0A2T0QA97</accession>
<dbReference type="RefSeq" id="WP_245930016.1">
    <property type="nucleotide sequence ID" value="NZ_PVZC01000002.1"/>
</dbReference>
<dbReference type="EMBL" id="PVZC01000002">
    <property type="protein sequence ID" value="PRY00836.1"/>
    <property type="molecule type" value="Genomic_DNA"/>
</dbReference>
<reference evidence="2 3" key="1">
    <citation type="submission" date="2018-03" db="EMBL/GenBank/DDBJ databases">
        <title>Genomic Encyclopedia of Archaeal and Bacterial Type Strains, Phase II (KMG-II): from individual species to whole genera.</title>
        <authorList>
            <person name="Goeker M."/>
        </authorList>
    </citation>
    <scope>NUCLEOTIDE SEQUENCE [LARGE SCALE GENOMIC DNA]</scope>
    <source>
        <strain evidence="2 3">DSM 45601</strain>
    </source>
</reference>
<keyword evidence="3" id="KW-1185">Reference proteome</keyword>